<dbReference type="Gene3D" id="3.80.10.10">
    <property type="entry name" value="Ribonuclease Inhibitor"/>
    <property type="match status" value="1"/>
</dbReference>
<evidence type="ECO:0000256" key="1">
    <source>
        <dbReference type="ARBA" id="ARBA00009608"/>
    </source>
</evidence>
<dbReference type="GO" id="GO:0045596">
    <property type="term" value="P:negative regulation of cell differentiation"/>
    <property type="evidence" value="ECO:0007669"/>
    <property type="project" value="InterPro"/>
</dbReference>
<dbReference type="HOGENOM" id="CLU_039635_2_1_1"/>
<dbReference type="SUPFAM" id="SSF52047">
    <property type="entry name" value="RNI-like"/>
    <property type="match status" value="1"/>
</dbReference>
<evidence type="ECO:0000313" key="4">
    <source>
        <dbReference type="Ensembl" id="ENSOGAP00000021828.1"/>
    </source>
</evidence>
<dbReference type="STRING" id="30611.ENSOGAP00000021828"/>
<reference evidence="4" key="3">
    <citation type="submission" date="2025-09" db="UniProtKB">
        <authorList>
            <consortium name="Ensembl"/>
        </authorList>
    </citation>
    <scope>IDENTIFICATION</scope>
</reference>
<dbReference type="eggNOG" id="ENOG502QWSJ">
    <property type="taxonomic scope" value="Eukaryota"/>
</dbReference>
<keyword evidence="3" id="KW-0677">Repeat</keyword>
<dbReference type="Ensembl" id="ENSOGAT00000034514.1">
    <property type="protein sequence ID" value="ENSOGAP00000021828.1"/>
    <property type="gene ID" value="ENSOGAG00000034191.1"/>
</dbReference>
<dbReference type="PANTHER" id="PTHR14224:SF19">
    <property type="entry name" value="PRAME FAMILY MEMBER 11-RELATED"/>
    <property type="match status" value="1"/>
</dbReference>
<sequence length="494" mass="57295">MSYWAPCRLVDLATQHLLRNQDLAISAVEQLPEVLFPVVFEEVYRRQKHRLLTAMVQAWPFTYLPLGRLMVECYHLKTLKAVLDGLDGLLAQEVRPSTWKLQVVDLWHSGEHFWNRWYGTRSSSSEWMSKQLTQVDCPRDGGQRPLTMIIQCGCSWLPCLTQFLAYVFEWAQHREDRVHLCCRKIVVTEGLSDRFQELLNRVDLNCIQDLTVYNLVTVNRIDDLGSYVARMKSLRQVRFHNFHIELDLGFILEKETDEPAFRSGHHRYLVQLDLEESRASLPPLFERRLKGFLSCLPTSLESLVVMPTSLSESELEQVVLCPTLRQLRKLDLTGVYLSGMDLKPLGLLLEDIAATLQILVLRDCEITDNQLGYILPGLSRSHQLVTFDFCGNHLRADSLARLLRHTGALHRLSLEIYPIPRDYLGDSHPSTQVCWESFLKWRVELMDVLRNLRTPRRFVFKTHCCSFCGARVTWDLDMMPQECLCSFCCLSKHV</sequence>
<dbReference type="InterPro" id="IPR032675">
    <property type="entry name" value="LRR_dom_sf"/>
</dbReference>
<dbReference type="GO" id="GO:0005737">
    <property type="term" value="C:cytoplasm"/>
    <property type="evidence" value="ECO:0007669"/>
    <property type="project" value="TreeGrafter"/>
</dbReference>
<dbReference type="InterPro" id="IPR050694">
    <property type="entry name" value="LRRC14/PRAME"/>
</dbReference>
<reference evidence="5" key="1">
    <citation type="submission" date="2011-03" db="EMBL/GenBank/DDBJ databases">
        <title>Version 3 of the genome sequence of Otolemur garnettii (Bushbaby).</title>
        <authorList>
            <consortium name="The Broad Institute Genome Sequencing Platform"/>
            <person name="Di Palma F."/>
            <person name="Johnson J."/>
            <person name="Lander E.S."/>
            <person name="Lindblad-Toh K."/>
            <person name="Jaffe D.B."/>
            <person name="Gnerre S."/>
            <person name="MacCallum I."/>
            <person name="Przybylski D."/>
            <person name="Ribeiro F.J."/>
            <person name="Burton J.N."/>
            <person name="Walker B.J."/>
            <person name="Sharpe T."/>
            <person name="Hall G."/>
        </authorList>
    </citation>
    <scope>NUCLEOTIDE SEQUENCE [LARGE SCALE GENOMIC DNA]</scope>
</reference>
<comment type="similarity">
    <text evidence="1">Belongs to the PRAME family.</text>
</comment>
<dbReference type="PIRSF" id="PIRSF038286">
    <property type="entry name" value="PRAME"/>
    <property type="match status" value="1"/>
</dbReference>
<reference evidence="4" key="2">
    <citation type="submission" date="2025-08" db="UniProtKB">
        <authorList>
            <consortium name="Ensembl"/>
        </authorList>
    </citation>
    <scope>IDENTIFICATION</scope>
</reference>
<evidence type="ECO:0000256" key="3">
    <source>
        <dbReference type="ARBA" id="ARBA00022737"/>
    </source>
</evidence>
<proteinExistence type="inferred from homology"/>
<dbReference type="GO" id="GO:0045892">
    <property type="term" value="P:negative regulation of DNA-templated transcription"/>
    <property type="evidence" value="ECO:0007669"/>
    <property type="project" value="InterPro"/>
</dbReference>
<accession>H0Y0D5</accession>
<dbReference type="InterPro" id="IPR026271">
    <property type="entry name" value="PRAME"/>
</dbReference>
<evidence type="ECO:0000313" key="5">
    <source>
        <dbReference type="Proteomes" id="UP000005225"/>
    </source>
</evidence>
<dbReference type="GeneTree" id="ENSGT01030000234531"/>
<keyword evidence="5" id="KW-1185">Reference proteome</keyword>
<dbReference type="Proteomes" id="UP000005225">
    <property type="component" value="Unassembled WGS sequence"/>
</dbReference>
<keyword evidence="2" id="KW-0433">Leucine-rich repeat</keyword>
<dbReference type="GO" id="GO:0043066">
    <property type="term" value="P:negative regulation of apoptotic process"/>
    <property type="evidence" value="ECO:0007669"/>
    <property type="project" value="InterPro"/>
</dbReference>
<protein>
    <submittedName>
        <fullName evidence="4">Uncharacterized protein</fullName>
    </submittedName>
</protein>
<dbReference type="AlphaFoldDB" id="H0Y0D5"/>
<dbReference type="GO" id="GO:0008284">
    <property type="term" value="P:positive regulation of cell population proliferation"/>
    <property type="evidence" value="ECO:0007669"/>
    <property type="project" value="InterPro"/>
</dbReference>
<dbReference type="PANTHER" id="PTHR14224">
    <property type="entry name" value="SIMILAR TO PREFERENTIALLY EXPRESSED ANTIGEN IN MELANOMA-LIKE 3"/>
    <property type="match status" value="1"/>
</dbReference>
<name>H0Y0D5_OTOGA</name>
<organism evidence="4 5">
    <name type="scientific">Otolemur garnettii</name>
    <name type="common">Small-eared galago</name>
    <name type="synonym">Garnett's greater bushbaby</name>
    <dbReference type="NCBI Taxonomy" id="30611"/>
    <lineage>
        <taxon>Eukaryota</taxon>
        <taxon>Metazoa</taxon>
        <taxon>Chordata</taxon>
        <taxon>Craniata</taxon>
        <taxon>Vertebrata</taxon>
        <taxon>Euteleostomi</taxon>
        <taxon>Mammalia</taxon>
        <taxon>Eutheria</taxon>
        <taxon>Euarchontoglires</taxon>
        <taxon>Primates</taxon>
        <taxon>Strepsirrhini</taxon>
        <taxon>Lorisiformes</taxon>
        <taxon>Galagidae</taxon>
        <taxon>Otolemur</taxon>
    </lineage>
</organism>
<dbReference type="EMBL" id="AAQR03063610">
    <property type="status" value="NOT_ANNOTATED_CDS"/>
    <property type="molecule type" value="Genomic_DNA"/>
</dbReference>
<evidence type="ECO:0000256" key="2">
    <source>
        <dbReference type="ARBA" id="ARBA00022614"/>
    </source>
</evidence>
<dbReference type="InParanoid" id="H0Y0D5"/>